<keyword evidence="2" id="KW-1185">Reference proteome</keyword>
<evidence type="ECO:0000313" key="1">
    <source>
        <dbReference type="EMBL" id="CAD8186819.1"/>
    </source>
</evidence>
<comment type="caution">
    <text evidence="1">The sequence shown here is derived from an EMBL/GenBank/DDBJ whole genome shotgun (WGS) entry which is preliminary data.</text>
</comment>
<organism evidence="1 2">
    <name type="scientific">Paramecium octaurelia</name>
    <dbReference type="NCBI Taxonomy" id="43137"/>
    <lineage>
        <taxon>Eukaryota</taxon>
        <taxon>Sar</taxon>
        <taxon>Alveolata</taxon>
        <taxon>Ciliophora</taxon>
        <taxon>Intramacronucleata</taxon>
        <taxon>Oligohymenophorea</taxon>
        <taxon>Peniculida</taxon>
        <taxon>Parameciidae</taxon>
        <taxon>Paramecium</taxon>
    </lineage>
</organism>
<evidence type="ECO:0000313" key="2">
    <source>
        <dbReference type="Proteomes" id="UP000683925"/>
    </source>
</evidence>
<gene>
    <name evidence="1" type="ORF">POCTA_138.1.T0880230</name>
</gene>
<dbReference type="EMBL" id="CAJJDP010000087">
    <property type="protein sequence ID" value="CAD8186819.1"/>
    <property type="molecule type" value="Genomic_DNA"/>
</dbReference>
<protein>
    <submittedName>
        <fullName evidence="1">Uncharacterized protein</fullName>
    </submittedName>
</protein>
<name>A0A8S1WF60_PAROT</name>
<reference evidence="1" key="1">
    <citation type="submission" date="2021-01" db="EMBL/GenBank/DDBJ databases">
        <authorList>
            <consortium name="Genoscope - CEA"/>
            <person name="William W."/>
        </authorList>
    </citation>
    <scope>NUCLEOTIDE SEQUENCE</scope>
</reference>
<sequence length="75" mass="8666">MFGDGHPVVTFHQLRNWAECHHWEGFKVANFEKYDFSKDSCLYFSWGKQKASTLSLSYLVVIDMFNALNALSEDG</sequence>
<dbReference type="Proteomes" id="UP000683925">
    <property type="component" value="Unassembled WGS sequence"/>
</dbReference>
<accession>A0A8S1WF60</accession>
<proteinExistence type="predicted"/>
<dbReference type="AlphaFoldDB" id="A0A8S1WF60"/>
<dbReference type="OrthoDB" id="3352408at2759"/>